<dbReference type="EMBL" id="JBGBZJ010000003">
    <property type="protein sequence ID" value="MEY9456048.1"/>
    <property type="molecule type" value="Genomic_DNA"/>
</dbReference>
<accession>A0ABV4FYV8</accession>
<protein>
    <submittedName>
        <fullName evidence="1">Uncharacterized protein</fullName>
    </submittedName>
</protein>
<name>A0ABV4FYV8_9BRAD</name>
<reference evidence="1 2" key="1">
    <citation type="submission" date="2024-07" db="EMBL/GenBank/DDBJ databases">
        <title>Genomic Encyclopedia of Type Strains, Phase V (KMG-V): Genome sequencing to study the core and pangenomes of soil and plant-associated prokaryotes.</title>
        <authorList>
            <person name="Whitman W."/>
        </authorList>
    </citation>
    <scope>NUCLEOTIDE SEQUENCE [LARGE SCALE GENOMIC DNA]</scope>
    <source>
        <strain evidence="1 2">USDA 152</strain>
    </source>
</reference>
<comment type="caution">
    <text evidence="1">The sequence shown here is derived from an EMBL/GenBank/DDBJ whole genome shotgun (WGS) entry which is preliminary data.</text>
</comment>
<evidence type="ECO:0000313" key="1">
    <source>
        <dbReference type="EMBL" id="MEY9456048.1"/>
    </source>
</evidence>
<organism evidence="1 2">
    <name type="scientific">Bradyrhizobium ottawaense</name>
    <dbReference type="NCBI Taxonomy" id="931866"/>
    <lineage>
        <taxon>Bacteria</taxon>
        <taxon>Pseudomonadati</taxon>
        <taxon>Pseudomonadota</taxon>
        <taxon>Alphaproteobacteria</taxon>
        <taxon>Hyphomicrobiales</taxon>
        <taxon>Nitrobacteraceae</taxon>
        <taxon>Bradyrhizobium</taxon>
    </lineage>
</organism>
<dbReference type="Proteomes" id="UP001565369">
    <property type="component" value="Unassembled WGS sequence"/>
</dbReference>
<evidence type="ECO:0000313" key="2">
    <source>
        <dbReference type="Proteomes" id="UP001565369"/>
    </source>
</evidence>
<keyword evidence="2" id="KW-1185">Reference proteome</keyword>
<gene>
    <name evidence="1" type="ORF">ABIG07_004996</name>
</gene>
<proteinExistence type="predicted"/>
<sequence>MAAGRTGPWASDISYGRIDQSRPGEAMGKFKISVARIEMISPNERAEDIRLTFQFESDQTSFALPIFLNSRDFDDTEIVKVARSKLYDVFWQLCGQCEDWQLSDAERRELAKINVRPARQGRRVRESKS</sequence>